<dbReference type="InterPro" id="IPR001611">
    <property type="entry name" value="Leu-rich_rpt"/>
</dbReference>
<gene>
    <name evidence="4" type="primary">LOC109020488</name>
</gene>
<evidence type="ECO:0000259" key="2">
    <source>
        <dbReference type="Pfam" id="PF23286"/>
    </source>
</evidence>
<protein>
    <submittedName>
        <fullName evidence="4">Disease resistance protein RPP2B-like</fullName>
    </submittedName>
</protein>
<evidence type="ECO:0000313" key="3">
    <source>
        <dbReference type="Proteomes" id="UP000235220"/>
    </source>
</evidence>
<sequence>MGKEIVREESPGEPGRRSRLWFHEDVRYVLEENTGTEQIEGILINLPQGDRTIRLSPKVFGKMKKLRIFINHNAGFCGKLNYLSNELRVLHWPKCPLLSLPSNFHGEKLVVLRIERSMIREMGVTLQSKNLTSLDLSYCEYLTKISDLSSCSNLEKLILHDCRSLVEVHDSVGLLDKLVQLDFTYCSRLKKLPRSFKLRSLELLEISDCTSLENFPEIECEMEHLKSLWLESVVIQELPSSITYLIGLQKLFMYGCESLVRLPINIFQLECLESVDIRCCPNFVNFGNEVGHSGQSMPGTQGNEISSSMELLPLSPPESNNLFNFSSSLRKLSLSGSGIVSLPPYIEGFVGLCELDLVDCKQLEEILHLPPNIQVLKAQGCGLLNRFPHVSTKSSFGTPDLKLLRWIDLSECNKVDVDVVNHEPNPLLVQVDISYISISINGKLIRKDEMWQVSPSMNPHHVCLQYIAAHSIDQKVSRSYKEGNNMRFTFRSDSEYDEAILKSAGVHLIYIQE</sequence>
<organism evidence="3 4">
    <name type="scientific">Juglans regia</name>
    <name type="common">English walnut</name>
    <dbReference type="NCBI Taxonomy" id="51240"/>
    <lineage>
        <taxon>Eukaryota</taxon>
        <taxon>Viridiplantae</taxon>
        <taxon>Streptophyta</taxon>
        <taxon>Embryophyta</taxon>
        <taxon>Tracheophyta</taxon>
        <taxon>Spermatophyta</taxon>
        <taxon>Magnoliopsida</taxon>
        <taxon>eudicotyledons</taxon>
        <taxon>Gunneridae</taxon>
        <taxon>Pentapetalae</taxon>
        <taxon>rosids</taxon>
        <taxon>fabids</taxon>
        <taxon>Fagales</taxon>
        <taxon>Juglandaceae</taxon>
        <taxon>Juglans</taxon>
    </lineage>
</organism>
<dbReference type="PANTHER" id="PTHR11017">
    <property type="entry name" value="LEUCINE-RICH REPEAT-CONTAINING PROTEIN"/>
    <property type="match status" value="1"/>
</dbReference>
<name>A0A6P9EVS2_JUGRE</name>
<dbReference type="Proteomes" id="UP000235220">
    <property type="component" value="Chromosome 6"/>
</dbReference>
<evidence type="ECO:0000313" key="4">
    <source>
        <dbReference type="RefSeq" id="XP_035546677.1"/>
    </source>
</evidence>
<dbReference type="PROSITE" id="PS51450">
    <property type="entry name" value="LRR"/>
    <property type="match status" value="1"/>
</dbReference>
<dbReference type="Gene3D" id="3.80.10.10">
    <property type="entry name" value="Ribonuclease Inhibitor"/>
    <property type="match status" value="2"/>
</dbReference>
<dbReference type="AlphaFoldDB" id="A0A6P9EVS2"/>
<accession>A0A6P9EVS2</accession>
<dbReference type="RefSeq" id="XP_035546677.1">
    <property type="nucleotide sequence ID" value="XM_035690784.1"/>
</dbReference>
<dbReference type="KEGG" id="jre:109020488"/>
<dbReference type="PANTHER" id="PTHR11017:SF570">
    <property type="entry name" value="DISEASE RESISTANCE PROTEIN (TIR-NBS CLASS)-RELATED"/>
    <property type="match status" value="1"/>
</dbReference>
<dbReference type="OrthoDB" id="1435371at2759"/>
<keyword evidence="3" id="KW-1185">Reference proteome</keyword>
<dbReference type="GeneID" id="109020488"/>
<reference evidence="4" key="1">
    <citation type="submission" date="2025-08" db="UniProtKB">
        <authorList>
            <consortium name="RefSeq"/>
        </authorList>
    </citation>
    <scope>IDENTIFICATION</scope>
    <source>
        <tissue evidence="4">Leaves</tissue>
    </source>
</reference>
<dbReference type="InterPro" id="IPR044974">
    <property type="entry name" value="Disease_R_plants"/>
</dbReference>
<dbReference type="GO" id="GO:0006952">
    <property type="term" value="P:defense response"/>
    <property type="evidence" value="ECO:0007669"/>
    <property type="project" value="InterPro"/>
</dbReference>
<dbReference type="InterPro" id="IPR058546">
    <property type="entry name" value="RPS4B/Roq1-like_LRR"/>
</dbReference>
<feature type="domain" description="Disease resistance protein RPS4B/Roq1-like leucine-rich repeats" evidence="2">
    <location>
        <begin position="198"/>
        <end position="381"/>
    </location>
</feature>
<keyword evidence="1" id="KW-0611">Plant defense</keyword>
<dbReference type="InterPro" id="IPR032675">
    <property type="entry name" value="LRR_dom_sf"/>
</dbReference>
<dbReference type="InParanoid" id="A0A6P9EVS2"/>
<dbReference type="SUPFAM" id="SSF52058">
    <property type="entry name" value="L domain-like"/>
    <property type="match status" value="1"/>
</dbReference>
<dbReference type="Pfam" id="PF23286">
    <property type="entry name" value="LRR_13"/>
    <property type="match status" value="1"/>
</dbReference>
<evidence type="ECO:0000256" key="1">
    <source>
        <dbReference type="ARBA" id="ARBA00022821"/>
    </source>
</evidence>
<proteinExistence type="predicted"/>